<evidence type="ECO:0000256" key="1">
    <source>
        <dbReference type="ARBA" id="ARBA00022614"/>
    </source>
</evidence>
<dbReference type="InterPro" id="IPR045344">
    <property type="entry name" value="C-JID"/>
</dbReference>
<accession>A0A8J4Q9E8</accession>
<reference evidence="5" key="1">
    <citation type="submission" date="2020-03" db="EMBL/GenBank/DDBJ databases">
        <title>Castanea mollissima Vanexum genome sequencing.</title>
        <authorList>
            <person name="Staton M."/>
        </authorList>
    </citation>
    <scope>NUCLEOTIDE SEQUENCE</scope>
    <source>
        <tissue evidence="5">Leaf</tissue>
    </source>
</reference>
<evidence type="ECO:0000313" key="5">
    <source>
        <dbReference type="EMBL" id="KAF3945967.1"/>
    </source>
</evidence>
<feature type="transmembrane region" description="Helical" evidence="3">
    <location>
        <begin position="117"/>
        <end position="135"/>
    </location>
</feature>
<evidence type="ECO:0000313" key="6">
    <source>
        <dbReference type="Proteomes" id="UP000737018"/>
    </source>
</evidence>
<sequence length="339" mass="38328">MLLTTLRRHIQFKGDESSYSIIIPGRAIPKWFRHRSVGTSVNLQVPSDKLKGVAVCAVFVLRQHHPLHQLPSGDDGSGYIFTHSLQCYLKANGDESKSMLGYFGFSEQFGLEVTKCGARWLIIFFLLIFLERFCGRGCSCMRRRKWRNTWLRMPVMFGYARISFLTIKAGELIVGYVVLYICFLNAPVGAMPQKNLCLSCPYGGSDSTGYMRYTHELQCFIKASRYESDEVDLLYPRNLVTLIVKKRNPSENGNFDESAQLCLHSPKRADGVEVTAVTAGRVIGSIRGLNCKRLVRIDGAEAQTPSCIQRRCTTDLANSIHCKASLYDNWDIIREDVLE</sequence>
<gene>
    <name evidence="5" type="ORF">CMV_027713</name>
</gene>
<comment type="caution">
    <text evidence="5">The sequence shown here is derived from an EMBL/GenBank/DDBJ whole genome shotgun (WGS) entry which is preliminary data.</text>
</comment>
<evidence type="ECO:0000256" key="2">
    <source>
        <dbReference type="ARBA" id="ARBA00022737"/>
    </source>
</evidence>
<keyword evidence="3" id="KW-1133">Transmembrane helix</keyword>
<evidence type="ECO:0000259" key="4">
    <source>
        <dbReference type="Pfam" id="PF20160"/>
    </source>
</evidence>
<dbReference type="EMBL" id="JRKL02010510">
    <property type="protein sequence ID" value="KAF3945967.1"/>
    <property type="molecule type" value="Genomic_DNA"/>
</dbReference>
<dbReference type="Proteomes" id="UP000737018">
    <property type="component" value="Unassembled WGS sequence"/>
</dbReference>
<organism evidence="5 6">
    <name type="scientific">Castanea mollissima</name>
    <name type="common">Chinese chestnut</name>
    <dbReference type="NCBI Taxonomy" id="60419"/>
    <lineage>
        <taxon>Eukaryota</taxon>
        <taxon>Viridiplantae</taxon>
        <taxon>Streptophyta</taxon>
        <taxon>Embryophyta</taxon>
        <taxon>Tracheophyta</taxon>
        <taxon>Spermatophyta</taxon>
        <taxon>Magnoliopsida</taxon>
        <taxon>eudicotyledons</taxon>
        <taxon>Gunneridae</taxon>
        <taxon>Pentapetalae</taxon>
        <taxon>rosids</taxon>
        <taxon>fabids</taxon>
        <taxon>Fagales</taxon>
        <taxon>Fagaceae</taxon>
        <taxon>Castanea</taxon>
    </lineage>
</organism>
<keyword evidence="3" id="KW-0812">Transmembrane</keyword>
<keyword evidence="3" id="KW-0472">Membrane</keyword>
<dbReference type="AlphaFoldDB" id="A0A8J4Q9E8"/>
<keyword evidence="6" id="KW-1185">Reference proteome</keyword>
<keyword evidence="2" id="KW-0677">Repeat</keyword>
<protein>
    <recommendedName>
        <fullName evidence="4">C-JID domain-containing protein</fullName>
    </recommendedName>
</protein>
<keyword evidence="1" id="KW-0433">Leucine-rich repeat</keyword>
<name>A0A8J4Q9E8_9ROSI</name>
<feature type="domain" description="C-JID" evidence="4">
    <location>
        <begin position="23"/>
        <end position="120"/>
    </location>
</feature>
<dbReference type="Pfam" id="PF20160">
    <property type="entry name" value="C-JID"/>
    <property type="match status" value="1"/>
</dbReference>
<dbReference type="OrthoDB" id="1751997at2759"/>
<proteinExistence type="predicted"/>
<feature type="transmembrane region" description="Helical" evidence="3">
    <location>
        <begin position="156"/>
        <end position="181"/>
    </location>
</feature>
<evidence type="ECO:0000256" key="3">
    <source>
        <dbReference type="SAM" id="Phobius"/>
    </source>
</evidence>